<name>A0A0F7SKR1_PHARH</name>
<evidence type="ECO:0000256" key="10">
    <source>
        <dbReference type="ARBA" id="ARBA00032824"/>
    </source>
</evidence>
<evidence type="ECO:0000256" key="7">
    <source>
        <dbReference type="ARBA" id="ARBA00023157"/>
    </source>
</evidence>
<dbReference type="SMR" id="A0A0F7SKR1"/>
<dbReference type="Pfam" id="PF00578">
    <property type="entry name" value="AhpC-TSA"/>
    <property type="match status" value="1"/>
</dbReference>
<evidence type="ECO:0000256" key="3">
    <source>
        <dbReference type="ARBA" id="ARBA00013017"/>
    </source>
</evidence>
<dbReference type="EC" id="1.11.1.24" evidence="3"/>
<comment type="subcellular location">
    <subcellularLocation>
        <location evidence="1">Nucleus</location>
    </subcellularLocation>
</comment>
<feature type="domain" description="Thioredoxin" evidence="15">
    <location>
        <begin position="103"/>
        <end position="251"/>
    </location>
</feature>
<dbReference type="GO" id="GO:0005737">
    <property type="term" value="C:cytoplasm"/>
    <property type="evidence" value="ECO:0007669"/>
    <property type="project" value="TreeGrafter"/>
</dbReference>
<sequence>MSSEPATKVVREPTRTSSRLRGIQAQTSDATLTTGTKKRGVNKDQTQPAPSKKSKSESEPAVHPEPAKRTSALSRDKAGTKNKDEIKDKAEKKKEDKEKIGPLDLGQTLSSIILKNEKDEDVDVHTLINDETGLVIFTYPRADTPGCTNQACLYRDSNDEFLALGYTVVGLSKDKPTAQQKWITKHTLNYSLLSDPKADLIGVLGCSNGNSTKRSHFVFEKKTGKLIDKAIGVKPATDSANAIKFIKAHHA</sequence>
<dbReference type="CDD" id="cd03017">
    <property type="entry name" value="PRX_BCP"/>
    <property type="match status" value="1"/>
</dbReference>
<dbReference type="InterPro" id="IPR036249">
    <property type="entry name" value="Thioredoxin-like_sf"/>
</dbReference>
<comment type="catalytic activity">
    <reaction evidence="12">
        <text>a hydroperoxide + [thioredoxin]-dithiol = an alcohol + [thioredoxin]-disulfide + H2O</text>
        <dbReference type="Rhea" id="RHEA:62620"/>
        <dbReference type="Rhea" id="RHEA-COMP:10698"/>
        <dbReference type="Rhea" id="RHEA-COMP:10700"/>
        <dbReference type="ChEBI" id="CHEBI:15377"/>
        <dbReference type="ChEBI" id="CHEBI:29950"/>
        <dbReference type="ChEBI" id="CHEBI:30879"/>
        <dbReference type="ChEBI" id="CHEBI:35924"/>
        <dbReference type="ChEBI" id="CHEBI:50058"/>
        <dbReference type="EC" id="1.11.1.24"/>
    </reaction>
</comment>
<evidence type="ECO:0000256" key="1">
    <source>
        <dbReference type="ARBA" id="ARBA00004123"/>
    </source>
</evidence>
<keyword evidence="8" id="KW-0539">Nucleus</keyword>
<dbReference type="GO" id="GO:0008379">
    <property type="term" value="F:thioredoxin peroxidase activity"/>
    <property type="evidence" value="ECO:0007669"/>
    <property type="project" value="TreeGrafter"/>
</dbReference>
<keyword evidence="7" id="KW-1015">Disulfide bond</keyword>
<evidence type="ECO:0000256" key="6">
    <source>
        <dbReference type="ARBA" id="ARBA00023002"/>
    </source>
</evidence>
<dbReference type="SUPFAM" id="SSF52833">
    <property type="entry name" value="Thioredoxin-like"/>
    <property type="match status" value="1"/>
</dbReference>
<keyword evidence="5" id="KW-0049">Antioxidant</keyword>
<keyword evidence="6" id="KW-0560">Oxidoreductase</keyword>
<dbReference type="PROSITE" id="PS51352">
    <property type="entry name" value="THIOREDOXIN_2"/>
    <property type="match status" value="1"/>
</dbReference>
<evidence type="ECO:0000256" key="8">
    <source>
        <dbReference type="ARBA" id="ARBA00023242"/>
    </source>
</evidence>
<evidence type="ECO:0000256" key="13">
    <source>
        <dbReference type="ARBA" id="ARBA00077538"/>
    </source>
</evidence>
<dbReference type="InterPro" id="IPR050924">
    <property type="entry name" value="Peroxiredoxin_BCP/PrxQ"/>
</dbReference>
<keyword evidence="9" id="KW-0676">Redox-active center</keyword>
<feature type="region of interest" description="Disordered" evidence="14">
    <location>
        <begin position="1"/>
        <end position="99"/>
    </location>
</feature>
<reference evidence="16" key="1">
    <citation type="submission" date="2014-08" db="EMBL/GenBank/DDBJ databases">
        <authorList>
            <person name="Sharma Rahul"/>
            <person name="Thines Marco"/>
        </authorList>
    </citation>
    <scope>NUCLEOTIDE SEQUENCE</scope>
</reference>
<dbReference type="PANTHER" id="PTHR42801">
    <property type="entry name" value="THIOREDOXIN-DEPENDENT PEROXIDE REDUCTASE"/>
    <property type="match status" value="1"/>
</dbReference>
<dbReference type="GO" id="GO:0034599">
    <property type="term" value="P:cellular response to oxidative stress"/>
    <property type="evidence" value="ECO:0007669"/>
    <property type="project" value="UniProtKB-ARBA"/>
</dbReference>
<comment type="similarity">
    <text evidence="11">Belongs to the peroxiredoxin family. BCP/PrxQ subfamily.</text>
</comment>
<evidence type="ECO:0000256" key="4">
    <source>
        <dbReference type="ARBA" id="ARBA00022559"/>
    </source>
</evidence>
<evidence type="ECO:0000256" key="2">
    <source>
        <dbReference type="ARBA" id="ARBA00011245"/>
    </source>
</evidence>
<evidence type="ECO:0000259" key="15">
    <source>
        <dbReference type="PROSITE" id="PS51352"/>
    </source>
</evidence>
<evidence type="ECO:0000256" key="5">
    <source>
        <dbReference type="ARBA" id="ARBA00022862"/>
    </source>
</evidence>
<evidence type="ECO:0000256" key="14">
    <source>
        <dbReference type="SAM" id="MobiDB-lite"/>
    </source>
</evidence>
<evidence type="ECO:0000313" key="16">
    <source>
        <dbReference type="EMBL" id="CDZ98865.1"/>
    </source>
</evidence>
<proteinExistence type="inferred from homology"/>
<evidence type="ECO:0000256" key="9">
    <source>
        <dbReference type="ARBA" id="ARBA00023284"/>
    </source>
</evidence>
<protein>
    <recommendedName>
        <fullName evidence="3">thioredoxin-dependent peroxiredoxin</fullName>
        <ecNumber evidence="3">1.11.1.24</ecNumber>
    </recommendedName>
    <alternativeName>
        <fullName evidence="13">Nuclear thiol peroxidase</fullName>
    </alternativeName>
    <alternativeName>
        <fullName evidence="10">Thioredoxin peroxidase</fullName>
    </alternativeName>
</protein>
<dbReference type="FunFam" id="3.40.30.10:FF:000157">
    <property type="entry name" value="DOT5p Nuclear thiol peroxidase"/>
    <property type="match status" value="1"/>
</dbReference>
<dbReference type="Gene3D" id="3.40.30.10">
    <property type="entry name" value="Glutaredoxin"/>
    <property type="match status" value="1"/>
</dbReference>
<evidence type="ECO:0000256" key="11">
    <source>
        <dbReference type="ARBA" id="ARBA00038489"/>
    </source>
</evidence>
<keyword evidence="4" id="KW-0575">Peroxidase</keyword>
<organism evidence="16">
    <name type="scientific">Phaffia rhodozyma</name>
    <name type="common">Yeast</name>
    <name type="synonym">Xanthophyllomyces dendrorhous</name>
    <dbReference type="NCBI Taxonomy" id="264483"/>
    <lineage>
        <taxon>Eukaryota</taxon>
        <taxon>Fungi</taxon>
        <taxon>Dikarya</taxon>
        <taxon>Basidiomycota</taxon>
        <taxon>Agaricomycotina</taxon>
        <taxon>Tremellomycetes</taxon>
        <taxon>Cystofilobasidiales</taxon>
        <taxon>Mrakiaceae</taxon>
        <taxon>Phaffia</taxon>
    </lineage>
</organism>
<dbReference type="InterPro" id="IPR000866">
    <property type="entry name" value="AhpC/TSA"/>
</dbReference>
<dbReference type="AlphaFoldDB" id="A0A0F7SKR1"/>
<feature type="compositionally biased region" description="Basic and acidic residues" evidence="14">
    <location>
        <begin position="54"/>
        <end position="99"/>
    </location>
</feature>
<accession>A0A0F7SKR1</accession>
<dbReference type="EMBL" id="LN483345">
    <property type="protein sequence ID" value="CDZ98865.1"/>
    <property type="molecule type" value="Genomic_DNA"/>
</dbReference>
<feature type="compositionally biased region" description="Polar residues" evidence="14">
    <location>
        <begin position="15"/>
        <end position="35"/>
    </location>
</feature>
<dbReference type="GO" id="GO:0045454">
    <property type="term" value="P:cell redox homeostasis"/>
    <property type="evidence" value="ECO:0007669"/>
    <property type="project" value="TreeGrafter"/>
</dbReference>
<dbReference type="GO" id="GO:0005634">
    <property type="term" value="C:nucleus"/>
    <property type="evidence" value="ECO:0007669"/>
    <property type="project" value="UniProtKB-SubCell"/>
</dbReference>
<evidence type="ECO:0000256" key="12">
    <source>
        <dbReference type="ARBA" id="ARBA00049091"/>
    </source>
</evidence>
<dbReference type="PANTHER" id="PTHR42801:SF23">
    <property type="entry name" value="PEROXIREDOXIN DOT5"/>
    <property type="match status" value="1"/>
</dbReference>
<dbReference type="InterPro" id="IPR013766">
    <property type="entry name" value="Thioredoxin_domain"/>
</dbReference>
<comment type="subunit">
    <text evidence="2">Monomer.</text>
</comment>